<feature type="coiled-coil region" evidence="1">
    <location>
        <begin position="194"/>
        <end position="221"/>
    </location>
</feature>
<feature type="non-terminal residue" evidence="2">
    <location>
        <position position="239"/>
    </location>
</feature>
<gene>
    <name evidence="2" type="ORF">METZ01_LOCUS488246</name>
</gene>
<evidence type="ECO:0000313" key="2">
    <source>
        <dbReference type="EMBL" id="SVE35392.1"/>
    </source>
</evidence>
<dbReference type="AlphaFoldDB" id="A0A383CT66"/>
<dbReference type="EMBL" id="UINC01211481">
    <property type="protein sequence ID" value="SVE35392.1"/>
    <property type="molecule type" value="Genomic_DNA"/>
</dbReference>
<feature type="non-terminal residue" evidence="2">
    <location>
        <position position="1"/>
    </location>
</feature>
<accession>A0A383CT66</accession>
<evidence type="ECO:0000256" key="1">
    <source>
        <dbReference type="SAM" id="Coils"/>
    </source>
</evidence>
<dbReference type="SUPFAM" id="SSF111369">
    <property type="entry name" value="HlyD-like secretion proteins"/>
    <property type="match status" value="1"/>
</dbReference>
<organism evidence="2">
    <name type="scientific">marine metagenome</name>
    <dbReference type="NCBI Taxonomy" id="408172"/>
    <lineage>
        <taxon>unclassified sequences</taxon>
        <taxon>metagenomes</taxon>
        <taxon>ecological metagenomes</taxon>
    </lineage>
</organism>
<reference evidence="2" key="1">
    <citation type="submission" date="2018-05" db="EMBL/GenBank/DDBJ databases">
        <authorList>
            <person name="Lanie J.A."/>
            <person name="Ng W.-L."/>
            <person name="Kazmierczak K.M."/>
            <person name="Andrzejewski T.M."/>
            <person name="Davidsen T.M."/>
            <person name="Wayne K.J."/>
            <person name="Tettelin H."/>
            <person name="Glass J.I."/>
            <person name="Rusch D."/>
            <person name="Podicherti R."/>
            <person name="Tsui H.-C.T."/>
            <person name="Winkler M.E."/>
        </authorList>
    </citation>
    <scope>NUCLEOTIDE SEQUENCE</scope>
</reference>
<feature type="coiled-coil region" evidence="1">
    <location>
        <begin position="106"/>
        <end position="163"/>
    </location>
</feature>
<name>A0A383CT66_9ZZZZ</name>
<protein>
    <submittedName>
        <fullName evidence="2">Uncharacterized protein</fullName>
    </submittedName>
</protein>
<sequence>SNLAEKYLNISPSEIESDWGVKFSDIFESNGGIPIYGSSVNQDETPWDESIVFAWVALHPTAIQTQCETSTKYTRCPKSEINDQWELVDSQSDLLGQAEENKIITVKKQEDKISSLQEIYNNALDELDKTRSEMSLEEKISNLKLAAVKVKDAEEKLSELFETPDAITVADFEAKINLAKASTKDAQDTLEELYKKDEDEISLARSEIDQAQAVLNDALNDLGHSRIIAPNSGEITLIS</sequence>
<proteinExistence type="predicted"/>
<keyword evidence="1" id="KW-0175">Coiled coil</keyword>